<evidence type="ECO:0000259" key="1">
    <source>
        <dbReference type="Pfam" id="PF01370"/>
    </source>
</evidence>
<dbReference type="EMBL" id="FSSB01000009">
    <property type="protein sequence ID" value="SIO93692.1"/>
    <property type="molecule type" value="Genomic_DNA"/>
</dbReference>
<evidence type="ECO:0000313" key="4">
    <source>
        <dbReference type="Proteomes" id="UP000184774"/>
    </source>
</evidence>
<evidence type="ECO:0000313" key="2">
    <source>
        <dbReference type="EMBL" id="QMV13002.1"/>
    </source>
</evidence>
<name>A0A1N6M2M6_9VIBR</name>
<dbReference type="InterPro" id="IPR050177">
    <property type="entry name" value="Lipid_A_modif_metabolic_enz"/>
</dbReference>
<evidence type="ECO:0000313" key="5">
    <source>
        <dbReference type="Proteomes" id="UP000515264"/>
    </source>
</evidence>
<sequence length="312" mass="35080">MSFNILVTGGAGYLGSTLVPDLLSLGHKVTVVDNFMFQQSSLNHVCHHENFEVVRGDARVKDTIAPLIRKADVIIPLAAYVGAPLCARDPIGAETTNHDAISLMLDLVSKDQRILMPTTNSAYGSGDENNYCTEESELRPISKYAIDKVAVEQELMAHENAISFRLATVFGMSPRMRIDLLVNDFTYRAVHDKAVVLFESHFKRNYIHVRDISRVFQHGINNFEEMRGEIFNVGLSEANVSKKELCQTIQRHVDGFNFIEAELGKDPDQRNYIVSNEKIEATGYKPQFSLDFGIQELIKGYTMLRNSKYGNV</sequence>
<dbReference type="InterPro" id="IPR001509">
    <property type="entry name" value="Epimerase_deHydtase"/>
</dbReference>
<dbReference type="Proteomes" id="UP000515264">
    <property type="component" value="Chromosome 1"/>
</dbReference>
<dbReference type="Gene3D" id="3.40.50.720">
    <property type="entry name" value="NAD(P)-binding Rossmann-like Domain"/>
    <property type="match status" value="1"/>
</dbReference>
<dbReference type="AlphaFoldDB" id="A0A1N6M2M6"/>
<dbReference type="PANTHER" id="PTHR43245:SF23">
    <property type="entry name" value="NAD(P)-BINDING DOMAIN-CONTAINING PROTEIN"/>
    <property type="match status" value="1"/>
</dbReference>
<dbReference type="EC" id="5.1.3.10" evidence="3"/>
<reference evidence="3 4" key="1">
    <citation type="submission" date="2016-12" db="EMBL/GenBank/DDBJ databases">
        <authorList>
            <person name="Song W.-J."/>
            <person name="Kurnit D.M."/>
        </authorList>
    </citation>
    <scope>NUCLEOTIDE SEQUENCE [LARGE SCALE GENOMIC DNA]</scope>
    <source>
        <strain evidence="3 4">CECT 9026</strain>
    </source>
</reference>
<gene>
    <name evidence="3" type="primary">rfbE</name>
    <name evidence="3" type="ORF">VSP9026_01362</name>
    <name evidence="2" type="ORF">Vspart_00207</name>
</gene>
<evidence type="ECO:0000313" key="3">
    <source>
        <dbReference type="EMBL" id="SIO93692.1"/>
    </source>
</evidence>
<dbReference type="InterPro" id="IPR036291">
    <property type="entry name" value="NAD(P)-bd_dom_sf"/>
</dbReference>
<dbReference type="SUPFAM" id="SSF51735">
    <property type="entry name" value="NAD(P)-binding Rossmann-fold domains"/>
    <property type="match status" value="1"/>
</dbReference>
<proteinExistence type="predicted"/>
<keyword evidence="5" id="KW-1185">Reference proteome</keyword>
<dbReference type="OrthoDB" id="9801785at2"/>
<dbReference type="RefSeq" id="WP_074372260.1">
    <property type="nucleotide sequence ID" value="NZ_AP024907.1"/>
</dbReference>
<dbReference type="Pfam" id="PF01370">
    <property type="entry name" value="Epimerase"/>
    <property type="match status" value="1"/>
</dbReference>
<dbReference type="Proteomes" id="UP000184774">
    <property type="component" value="Unassembled WGS sequence"/>
</dbReference>
<dbReference type="PANTHER" id="PTHR43245">
    <property type="entry name" value="BIFUNCTIONAL POLYMYXIN RESISTANCE PROTEIN ARNA"/>
    <property type="match status" value="1"/>
</dbReference>
<accession>A0A1N6M2M6</accession>
<protein>
    <submittedName>
        <fullName evidence="3">CDP-paratose 2-epimerase</fullName>
        <ecNumber evidence="3">5.1.3.10</ecNumber>
    </submittedName>
</protein>
<reference evidence="2" key="2">
    <citation type="submission" date="2019-11" db="EMBL/GenBank/DDBJ databases">
        <authorList>
            <person name="January G."/>
            <person name="Bunk B."/>
        </authorList>
    </citation>
    <scope>NUCLEOTIDE SEQUENCE</scope>
    <source>
        <strain evidence="2">3.6</strain>
    </source>
</reference>
<keyword evidence="3" id="KW-0413">Isomerase</keyword>
<reference evidence="2 5" key="3">
    <citation type="journal article" date="2020" name="J. Nat. Prod.">
        <title>Genomics-Metabolomics Profiling Disclosed Marine Vibrio spartinae 3.6 as a Producer of a New Branched Side Chain Prodigiosin.</title>
        <authorList>
            <person name="Vitale G.A."/>
            <person name="Sciarretta M."/>
            <person name="Palma Esposito F."/>
            <person name="January G.G."/>
            <person name="Giaccio M."/>
            <person name="Bunk B."/>
            <person name="Sproer C."/>
            <person name="Bajerski F."/>
            <person name="Power D."/>
            <person name="Festa C."/>
            <person name="Monti M.C."/>
            <person name="D'Auria M.V."/>
            <person name="de Pascale D."/>
        </authorList>
    </citation>
    <scope>NUCLEOTIDE SEQUENCE [LARGE SCALE GENOMIC DNA]</scope>
    <source>
        <strain evidence="2 5">3.6</strain>
    </source>
</reference>
<dbReference type="CDD" id="cd08946">
    <property type="entry name" value="SDR_e"/>
    <property type="match status" value="1"/>
</dbReference>
<dbReference type="GO" id="GO:0047732">
    <property type="term" value="F:CDP-abequose epimerase activity"/>
    <property type="evidence" value="ECO:0007669"/>
    <property type="project" value="UniProtKB-EC"/>
</dbReference>
<dbReference type="EMBL" id="CP046268">
    <property type="protein sequence ID" value="QMV13002.1"/>
    <property type="molecule type" value="Genomic_DNA"/>
</dbReference>
<organism evidence="3 4">
    <name type="scientific">Vibrio spartinae</name>
    <dbReference type="NCBI Taxonomy" id="1918945"/>
    <lineage>
        <taxon>Bacteria</taxon>
        <taxon>Pseudomonadati</taxon>
        <taxon>Pseudomonadota</taxon>
        <taxon>Gammaproteobacteria</taxon>
        <taxon>Vibrionales</taxon>
        <taxon>Vibrionaceae</taxon>
        <taxon>Vibrio</taxon>
    </lineage>
</organism>
<feature type="domain" description="NAD-dependent epimerase/dehydratase" evidence="1">
    <location>
        <begin position="5"/>
        <end position="234"/>
    </location>
</feature>